<protein>
    <submittedName>
        <fullName evidence="2">DUF2911 domain-containing protein</fullName>
    </submittedName>
</protein>
<sequence>MTRKFYFSLMTMLLASFVSFSQQLQMPQASPSSKISQQFGLSVVTVDYSRPSTKGRKIFGELVPYGQIWRTGANSATQINFSTEVSISGQTVPAGNYALYAIPEKSHWTLILSKNTKLWGAIGYDQSEDQLRFQVPVTKTKNKSESFEIGFNNITDNSAVASVAWENSQVEFKIETKVDPIVMAEIQKLVIDAKSTDPTLLFQAANYYFTTSKDLNQAYAWVKESTDKDPKYWTMYLRAKIEMALGMKTEAHDSATKSKSMAAAEENPDYVSLNERLINSIK</sequence>
<feature type="chain" id="PRO_5045272369" evidence="1">
    <location>
        <begin position="22"/>
        <end position="282"/>
    </location>
</feature>
<dbReference type="RefSeq" id="WP_343847839.1">
    <property type="nucleotide sequence ID" value="NZ_BAAAFI010000001.1"/>
</dbReference>
<accession>A0ABN1MUU0</accession>
<organism evidence="2 3">
    <name type="scientific">Algoriphagus jejuensis</name>
    <dbReference type="NCBI Taxonomy" id="419934"/>
    <lineage>
        <taxon>Bacteria</taxon>
        <taxon>Pseudomonadati</taxon>
        <taxon>Bacteroidota</taxon>
        <taxon>Cytophagia</taxon>
        <taxon>Cytophagales</taxon>
        <taxon>Cyclobacteriaceae</taxon>
        <taxon>Algoriphagus</taxon>
    </lineage>
</organism>
<feature type="signal peptide" evidence="1">
    <location>
        <begin position="1"/>
        <end position="21"/>
    </location>
</feature>
<gene>
    <name evidence="2" type="ORF">GCM10009119_01120</name>
</gene>
<proteinExistence type="predicted"/>
<dbReference type="Pfam" id="PF11138">
    <property type="entry name" value="DUF2911"/>
    <property type="match status" value="1"/>
</dbReference>
<reference evidence="2 3" key="1">
    <citation type="journal article" date="2019" name="Int. J. Syst. Evol. Microbiol.">
        <title>The Global Catalogue of Microorganisms (GCM) 10K type strain sequencing project: providing services to taxonomists for standard genome sequencing and annotation.</title>
        <authorList>
            <consortium name="The Broad Institute Genomics Platform"/>
            <consortium name="The Broad Institute Genome Sequencing Center for Infectious Disease"/>
            <person name="Wu L."/>
            <person name="Ma J."/>
        </authorList>
    </citation>
    <scope>NUCLEOTIDE SEQUENCE [LARGE SCALE GENOMIC DNA]</scope>
    <source>
        <strain evidence="2 3">JCM 16112</strain>
    </source>
</reference>
<dbReference type="EMBL" id="BAAAFI010000001">
    <property type="protein sequence ID" value="GAA0877144.1"/>
    <property type="molecule type" value="Genomic_DNA"/>
</dbReference>
<name>A0ABN1MUU0_9BACT</name>
<evidence type="ECO:0000313" key="2">
    <source>
        <dbReference type="EMBL" id="GAA0877144.1"/>
    </source>
</evidence>
<dbReference type="InterPro" id="IPR021314">
    <property type="entry name" value="DUF2911"/>
</dbReference>
<evidence type="ECO:0000313" key="3">
    <source>
        <dbReference type="Proteomes" id="UP001500469"/>
    </source>
</evidence>
<keyword evidence="1" id="KW-0732">Signal</keyword>
<keyword evidence="3" id="KW-1185">Reference proteome</keyword>
<comment type="caution">
    <text evidence="2">The sequence shown here is derived from an EMBL/GenBank/DDBJ whole genome shotgun (WGS) entry which is preliminary data.</text>
</comment>
<evidence type="ECO:0000256" key="1">
    <source>
        <dbReference type="SAM" id="SignalP"/>
    </source>
</evidence>
<dbReference type="Proteomes" id="UP001500469">
    <property type="component" value="Unassembled WGS sequence"/>
</dbReference>